<evidence type="ECO:0000313" key="10">
    <source>
        <dbReference type="EMBL" id="BCB27146.1"/>
    </source>
</evidence>
<organism evidence="10 11">
    <name type="scientific">Sulfurimicrobium lacus</name>
    <dbReference type="NCBI Taxonomy" id="2715678"/>
    <lineage>
        <taxon>Bacteria</taxon>
        <taxon>Pseudomonadati</taxon>
        <taxon>Pseudomonadota</taxon>
        <taxon>Betaproteobacteria</taxon>
        <taxon>Nitrosomonadales</taxon>
        <taxon>Sulfuricellaceae</taxon>
        <taxon>Sulfurimicrobium</taxon>
    </lineage>
</organism>
<dbReference type="InterPro" id="IPR036874">
    <property type="entry name" value="Carbonic_anhydrase_sf"/>
</dbReference>
<dbReference type="Pfam" id="PF00484">
    <property type="entry name" value="Pro_CA"/>
    <property type="match status" value="1"/>
</dbReference>
<feature type="region of interest" description="Disordered" evidence="8">
    <location>
        <begin position="246"/>
        <end position="277"/>
    </location>
</feature>
<evidence type="ECO:0000256" key="6">
    <source>
        <dbReference type="ARBA" id="ARBA00048348"/>
    </source>
</evidence>
<dbReference type="GO" id="GO:0008270">
    <property type="term" value="F:zinc ion binding"/>
    <property type="evidence" value="ECO:0007669"/>
    <property type="project" value="InterPro"/>
</dbReference>
<dbReference type="InterPro" id="IPR001765">
    <property type="entry name" value="Carbonic_anhydrase"/>
</dbReference>
<dbReference type="GO" id="GO:0004089">
    <property type="term" value="F:carbonate dehydratase activity"/>
    <property type="evidence" value="ECO:0007669"/>
    <property type="project" value="UniProtKB-EC"/>
</dbReference>
<dbReference type="Gene3D" id="3.40.1050.10">
    <property type="entry name" value="Carbonic anhydrase"/>
    <property type="match status" value="1"/>
</dbReference>
<comment type="cofactor">
    <cofactor evidence="7">
        <name>Zn(2+)</name>
        <dbReference type="ChEBI" id="CHEBI:29105"/>
    </cofactor>
    <text evidence="7">Binds 1 zinc ion per subunit.</text>
</comment>
<dbReference type="SUPFAM" id="SSF53056">
    <property type="entry name" value="beta-carbonic anhydrase, cab"/>
    <property type="match status" value="1"/>
</dbReference>
<gene>
    <name evidence="10" type="ORF">SKTS_20320</name>
</gene>
<feature type="binding site" evidence="7">
    <location>
        <position position="135"/>
    </location>
    <ligand>
        <name>Zn(2+)</name>
        <dbReference type="ChEBI" id="CHEBI:29105"/>
    </ligand>
</feature>
<evidence type="ECO:0000256" key="2">
    <source>
        <dbReference type="ARBA" id="ARBA00012925"/>
    </source>
</evidence>
<dbReference type="PANTHER" id="PTHR11002">
    <property type="entry name" value="CARBONIC ANHYDRASE"/>
    <property type="match status" value="1"/>
</dbReference>
<dbReference type="EMBL" id="AP022853">
    <property type="protein sequence ID" value="BCB27146.1"/>
    <property type="molecule type" value="Genomic_DNA"/>
</dbReference>
<proteinExistence type="inferred from homology"/>
<evidence type="ECO:0000256" key="9">
    <source>
        <dbReference type="SAM" id="SignalP"/>
    </source>
</evidence>
<keyword evidence="3 7" id="KW-0479">Metal-binding</keyword>
<feature type="signal peptide" evidence="9">
    <location>
        <begin position="1"/>
        <end position="22"/>
    </location>
</feature>
<evidence type="ECO:0000313" key="11">
    <source>
        <dbReference type="Proteomes" id="UP000502260"/>
    </source>
</evidence>
<dbReference type="Proteomes" id="UP000502260">
    <property type="component" value="Chromosome"/>
</dbReference>
<sequence>MSALKSSLIAVLIACLPLGAGAAARYGVAAKHAAAMPASESEQLQGIVSNLLQDNEDFVKNHNAAYYKPLIAGQTPRATVVTCSDSRVHTQAFDKTPDGDLFMVRNIGNQLVTAEGSVEYGVHHLHTPLLIFVGHSSCGAINAASGNYAKESSAIRRELKSIRIAKGVANADGVRTNVNNQVAAALKKFAHEVKQGDLTVIGAVYDFANDFGQGFGKLNVINLNGETDRARIKASKLIAGAAVRENPAAGKHSITSGGEAPRQPRAVNADSAAYSYP</sequence>
<keyword evidence="9" id="KW-0732">Signal</keyword>
<name>A0A6F8VDQ3_9PROT</name>
<feature type="binding site" evidence="7">
    <location>
        <position position="138"/>
    </location>
    <ligand>
        <name>Zn(2+)</name>
        <dbReference type="ChEBI" id="CHEBI:29105"/>
    </ligand>
</feature>
<comment type="similarity">
    <text evidence="1">Belongs to the beta-class carbonic anhydrase family.</text>
</comment>
<evidence type="ECO:0000256" key="3">
    <source>
        <dbReference type="ARBA" id="ARBA00022723"/>
    </source>
</evidence>
<feature type="chain" id="PRO_5026085384" description="carbonic anhydrase" evidence="9">
    <location>
        <begin position="23"/>
        <end position="277"/>
    </location>
</feature>
<comment type="catalytic activity">
    <reaction evidence="6">
        <text>hydrogencarbonate + H(+) = CO2 + H2O</text>
        <dbReference type="Rhea" id="RHEA:10748"/>
        <dbReference type="ChEBI" id="CHEBI:15377"/>
        <dbReference type="ChEBI" id="CHEBI:15378"/>
        <dbReference type="ChEBI" id="CHEBI:16526"/>
        <dbReference type="ChEBI" id="CHEBI:17544"/>
        <dbReference type="EC" id="4.2.1.1"/>
    </reaction>
</comment>
<dbReference type="SMART" id="SM00947">
    <property type="entry name" value="Pro_CA"/>
    <property type="match status" value="1"/>
</dbReference>
<dbReference type="PANTHER" id="PTHR11002:SF76">
    <property type="entry name" value="CARBONIC ANHYDRASE"/>
    <property type="match status" value="1"/>
</dbReference>
<dbReference type="EC" id="4.2.1.1" evidence="2"/>
<feature type="binding site" evidence="7">
    <location>
        <position position="83"/>
    </location>
    <ligand>
        <name>Zn(2+)</name>
        <dbReference type="ChEBI" id="CHEBI:29105"/>
    </ligand>
</feature>
<evidence type="ECO:0000256" key="8">
    <source>
        <dbReference type="SAM" id="MobiDB-lite"/>
    </source>
</evidence>
<protein>
    <recommendedName>
        <fullName evidence="2">carbonic anhydrase</fullName>
        <ecNumber evidence="2">4.2.1.1</ecNumber>
    </recommendedName>
</protein>
<evidence type="ECO:0000256" key="7">
    <source>
        <dbReference type="PIRSR" id="PIRSR601765-1"/>
    </source>
</evidence>
<dbReference type="AlphaFoldDB" id="A0A6F8VDQ3"/>
<feature type="binding site" evidence="7">
    <location>
        <position position="85"/>
    </location>
    <ligand>
        <name>Zn(2+)</name>
        <dbReference type="ChEBI" id="CHEBI:29105"/>
    </ligand>
</feature>
<dbReference type="KEGG" id="slac:SKTS_20320"/>
<accession>A0A6F8VDQ3</accession>
<dbReference type="RefSeq" id="WP_173064246.1">
    <property type="nucleotide sequence ID" value="NZ_AP022853.1"/>
</dbReference>
<keyword evidence="11" id="KW-1185">Reference proteome</keyword>
<evidence type="ECO:0000256" key="4">
    <source>
        <dbReference type="ARBA" id="ARBA00022833"/>
    </source>
</evidence>
<keyword evidence="5" id="KW-0456">Lyase</keyword>
<keyword evidence="4 7" id="KW-0862">Zinc</keyword>
<evidence type="ECO:0000256" key="1">
    <source>
        <dbReference type="ARBA" id="ARBA00006217"/>
    </source>
</evidence>
<reference evidence="11" key="1">
    <citation type="submission" date="2020-03" db="EMBL/GenBank/DDBJ databases">
        <title>Complete genome sequence of sulfur-oxidizing bacterium skT11.</title>
        <authorList>
            <person name="Kanda M."/>
            <person name="Kojima H."/>
            <person name="Fukui M."/>
        </authorList>
    </citation>
    <scope>NUCLEOTIDE SEQUENCE [LARGE SCALE GENOMIC DNA]</scope>
    <source>
        <strain evidence="11">skT11</strain>
    </source>
</reference>
<evidence type="ECO:0000256" key="5">
    <source>
        <dbReference type="ARBA" id="ARBA00023239"/>
    </source>
</evidence>